<name>A0A1T5ILA9_9GAMM</name>
<keyword evidence="3" id="KW-1185">Reference proteome</keyword>
<feature type="compositionally biased region" description="Basic and acidic residues" evidence="1">
    <location>
        <begin position="1"/>
        <end position="11"/>
    </location>
</feature>
<organism evidence="2 3">
    <name type="scientific">Pseudoxanthomonas indica</name>
    <dbReference type="NCBI Taxonomy" id="428993"/>
    <lineage>
        <taxon>Bacteria</taxon>
        <taxon>Pseudomonadati</taxon>
        <taxon>Pseudomonadota</taxon>
        <taxon>Gammaproteobacteria</taxon>
        <taxon>Lysobacterales</taxon>
        <taxon>Lysobacteraceae</taxon>
        <taxon>Pseudoxanthomonas</taxon>
    </lineage>
</organism>
<gene>
    <name evidence="2" type="ORF">SAMN06296058_0042</name>
</gene>
<dbReference type="RefSeq" id="WP_079722495.1">
    <property type="nucleotide sequence ID" value="NZ_BMCL01000003.1"/>
</dbReference>
<evidence type="ECO:0000313" key="2">
    <source>
        <dbReference type="EMBL" id="SKC39788.1"/>
    </source>
</evidence>
<dbReference type="STRING" id="428993.SAMN06296058_0042"/>
<protein>
    <submittedName>
        <fullName evidence="2">Uncharacterized protein</fullName>
    </submittedName>
</protein>
<proteinExistence type="predicted"/>
<accession>A0A1T5ILA9</accession>
<evidence type="ECO:0000313" key="3">
    <source>
        <dbReference type="Proteomes" id="UP000190341"/>
    </source>
</evidence>
<dbReference type="Proteomes" id="UP000190341">
    <property type="component" value="Unassembled WGS sequence"/>
</dbReference>
<reference evidence="2 3" key="1">
    <citation type="submission" date="2017-02" db="EMBL/GenBank/DDBJ databases">
        <authorList>
            <person name="Peterson S.W."/>
        </authorList>
    </citation>
    <scope>NUCLEOTIDE SEQUENCE [LARGE SCALE GENOMIC DNA]</scope>
    <source>
        <strain evidence="2 3">P15</strain>
    </source>
</reference>
<dbReference type="OrthoDB" id="5986529at2"/>
<dbReference type="AlphaFoldDB" id="A0A1T5ILA9"/>
<feature type="region of interest" description="Disordered" evidence="1">
    <location>
        <begin position="1"/>
        <end position="21"/>
    </location>
</feature>
<dbReference type="EMBL" id="FUZV01000001">
    <property type="protein sequence ID" value="SKC39788.1"/>
    <property type="molecule type" value="Genomic_DNA"/>
</dbReference>
<sequence length="80" mass="8835">MTRSDTPDLRQRRQQAMTDALREWDPEAEILWDEDSGRLSVYTTLPSERVSTILAALGEPVTSCGDGEGSDQECCGCCSH</sequence>
<evidence type="ECO:0000256" key="1">
    <source>
        <dbReference type="SAM" id="MobiDB-lite"/>
    </source>
</evidence>